<sequence length="81" mass="8910">MVEDVQGPSKDFKIASTAAQPVLVPIDPDLVGWFRSQGDLVREINNLCRFYMDTGLSRELACDPDAFEKSLAVQPSENPGL</sequence>
<dbReference type="AlphaFoldDB" id="A0AB39XFS1"/>
<gene>
    <name evidence="1" type="ORF">AB8Z38_30545</name>
</gene>
<organism evidence="1">
    <name type="scientific">Bradyrhizobium sp. LLZ17</name>
    <dbReference type="NCBI Taxonomy" id="3239388"/>
    <lineage>
        <taxon>Bacteria</taxon>
        <taxon>Pseudomonadati</taxon>
        <taxon>Pseudomonadota</taxon>
        <taxon>Alphaproteobacteria</taxon>
        <taxon>Hyphomicrobiales</taxon>
        <taxon>Nitrobacteraceae</taxon>
        <taxon>Bradyrhizobium</taxon>
    </lineage>
</organism>
<evidence type="ECO:0000313" key="1">
    <source>
        <dbReference type="EMBL" id="XDV56893.1"/>
    </source>
</evidence>
<name>A0AB39XFS1_9BRAD</name>
<reference evidence="1" key="1">
    <citation type="submission" date="2024-08" db="EMBL/GenBank/DDBJ databases">
        <authorList>
            <person name="Chaddad Z."/>
            <person name="Lamrabet M."/>
            <person name="Bouhnik O."/>
            <person name="Alami S."/>
            <person name="Wipf D."/>
            <person name="Courty P.E."/>
            <person name="Missbah El Idrissi M."/>
        </authorList>
    </citation>
    <scope>NUCLEOTIDE SEQUENCE</scope>
    <source>
        <strain evidence="1">LLZ17</strain>
    </source>
</reference>
<accession>A0AB39XFS1</accession>
<protein>
    <submittedName>
        <fullName evidence="1">Uncharacterized protein</fullName>
    </submittedName>
</protein>
<dbReference type="RefSeq" id="WP_369721329.1">
    <property type="nucleotide sequence ID" value="NZ_CP165734.1"/>
</dbReference>
<dbReference type="EMBL" id="CP165734">
    <property type="protein sequence ID" value="XDV56893.1"/>
    <property type="molecule type" value="Genomic_DNA"/>
</dbReference>
<proteinExistence type="predicted"/>